<reference evidence="3" key="1">
    <citation type="journal article" date="2019" name="Int. J. Syst. Evol. Microbiol.">
        <title>The Global Catalogue of Microorganisms (GCM) 10K type strain sequencing project: providing services to taxonomists for standard genome sequencing and annotation.</title>
        <authorList>
            <consortium name="The Broad Institute Genomics Platform"/>
            <consortium name="The Broad Institute Genome Sequencing Center for Infectious Disease"/>
            <person name="Wu L."/>
            <person name="Ma J."/>
        </authorList>
    </citation>
    <scope>NUCLEOTIDE SEQUENCE [LARGE SCALE GENOMIC DNA]</scope>
    <source>
        <strain evidence="3">JCM 17839</strain>
    </source>
</reference>
<evidence type="ECO:0008006" key="4">
    <source>
        <dbReference type="Google" id="ProtNLM"/>
    </source>
</evidence>
<comment type="caution">
    <text evidence="2">The sequence shown here is derived from an EMBL/GenBank/DDBJ whole genome shotgun (WGS) entry which is preliminary data.</text>
</comment>
<dbReference type="EMBL" id="BAABGP010000015">
    <property type="protein sequence ID" value="GAA4486470.1"/>
    <property type="molecule type" value="Genomic_DNA"/>
</dbReference>
<sequence length="405" mass="43305">MTDSPDDPDLRRNPPRNPAGSAFGPAADPPSVPPSSTPPFAQSANDFAAWLAHDPEVTPAIFEQTMNTFEGLLVVMRDQGLRPDVPQHVSTLIDLLFADDAEGGSDPDLFDEALESLDDFLHFRIENSRDPEGWEHVHDALEEAMEVRDGADVDVALDDLLSEEDPVPDDVKLRAYAELPILRAVPDLLAWIGKGRAVTATGALRRTDIEYAAGLLGIRAYGTNEPWSPRSGSDPDAPIAARAMSDVPVLDAWWEALQTADVIERDRSRMRPGSAAASASTALTLDTAEEVIGYFLANVITGSGWLAPVAADVAVEAIAVLLAAVDLGRNAPSPDLDEPASLHDEVVEKLAQSSIRNLASMGLVEATAAGGWSIRDELRRVVARATVLAATLVMDGDELDDIEGD</sequence>
<dbReference type="Proteomes" id="UP001500731">
    <property type="component" value="Unassembled WGS sequence"/>
</dbReference>
<feature type="compositionally biased region" description="Pro residues" evidence="1">
    <location>
        <begin position="27"/>
        <end position="37"/>
    </location>
</feature>
<evidence type="ECO:0000313" key="3">
    <source>
        <dbReference type="Proteomes" id="UP001500731"/>
    </source>
</evidence>
<proteinExistence type="predicted"/>
<name>A0ABP8PEY7_9MICO</name>
<protein>
    <recommendedName>
        <fullName evidence="4">DUF2785 domain-containing protein</fullName>
    </recommendedName>
</protein>
<dbReference type="RefSeq" id="WP_345187008.1">
    <property type="nucleotide sequence ID" value="NZ_BAABGP010000015.1"/>
</dbReference>
<feature type="region of interest" description="Disordered" evidence="1">
    <location>
        <begin position="1"/>
        <end position="41"/>
    </location>
</feature>
<evidence type="ECO:0000313" key="2">
    <source>
        <dbReference type="EMBL" id="GAA4486470.1"/>
    </source>
</evidence>
<gene>
    <name evidence="2" type="ORF">GCM10023171_22470</name>
</gene>
<organism evidence="2 3">
    <name type="scientific">Microbacterium panaciterrae</name>
    <dbReference type="NCBI Taxonomy" id="985759"/>
    <lineage>
        <taxon>Bacteria</taxon>
        <taxon>Bacillati</taxon>
        <taxon>Actinomycetota</taxon>
        <taxon>Actinomycetes</taxon>
        <taxon>Micrococcales</taxon>
        <taxon>Microbacteriaceae</taxon>
        <taxon>Microbacterium</taxon>
    </lineage>
</organism>
<keyword evidence="3" id="KW-1185">Reference proteome</keyword>
<evidence type="ECO:0000256" key="1">
    <source>
        <dbReference type="SAM" id="MobiDB-lite"/>
    </source>
</evidence>
<accession>A0ABP8PEY7</accession>